<gene>
    <name evidence="1" type="ORF">KQX54_002329</name>
</gene>
<dbReference type="Proteomes" id="UP000826195">
    <property type="component" value="Unassembled WGS sequence"/>
</dbReference>
<proteinExistence type="predicted"/>
<keyword evidence="2" id="KW-1185">Reference proteome</keyword>
<name>A0AAV7J6N1_COTGL</name>
<reference evidence="1 2" key="1">
    <citation type="journal article" date="2021" name="J. Hered.">
        <title>A chromosome-level genome assembly of the parasitoid wasp, Cotesia glomerata (Hymenoptera: Braconidae).</title>
        <authorList>
            <person name="Pinto B.J."/>
            <person name="Weis J.J."/>
            <person name="Gamble T."/>
            <person name="Ode P.J."/>
            <person name="Paul R."/>
            <person name="Zaspel J.M."/>
        </authorList>
    </citation>
    <scope>NUCLEOTIDE SEQUENCE [LARGE SCALE GENOMIC DNA]</scope>
    <source>
        <strain evidence="1">CgM1</strain>
    </source>
</reference>
<protein>
    <submittedName>
        <fullName evidence="1">Uncharacterized protein</fullName>
    </submittedName>
</protein>
<evidence type="ECO:0000313" key="1">
    <source>
        <dbReference type="EMBL" id="KAH0566604.1"/>
    </source>
</evidence>
<evidence type="ECO:0000313" key="2">
    <source>
        <dbReference type="Proteomes" id="UP000826195"/>
    </source>
</evidence>
<sequence length="67" mass="7431">MQLFEIVTGDLRAHGQSSRIPAPYTPYPSPGSDVIGLAKWIPNLDKVQTYVGGLHHVKTLPEFQTTR</sequence>
<comment type="caution">
    <text evidence="1">The sequence shown here is derived from an EMBL/GenBank/DDBJ whole genome shotgun (WGS) entry which is preliminary data.</text>
</comment>
<dbReference type="AlphaFoldDB" id="A0AAV7J6N1"/>
<accession>A0AAV7J6N1</accession>
<dbReference type="EMBL" id="JAHXZJ010000001">
    <property type="protein sequence ID" value="KAH0566604.1"/>
    <property type="molecule type" value="Genomic_DNA"/>
</dbReference>
<organism evidence="1 2">
    <name type="scientific">Cotesia glomerata</name>
    <name type="common">Lepidopteran parasitic wasp</name>
    <name type="synonym">Apanteles glomeratus</name>
    <dbReference type="NCBI Taxonomy" id="32391"/>
    <lineage>
        <taxon>Eukaryota</taxon>
        <taxon>Metazoa</taxon>
        <taxon>Ecdysozoa</taxon>
        <taxon>Arthropoda</taxon>
        <taxon>Hexapoda</taxon>
        <taxon>Insecta</taxon>
        <taxon>Pterygota</taxon>
        <taxon>Neoptera</taxon>
        <taxon>Endopterygota</taxon>
        <taxon>Hymenoptera</taxon>
        <taxon>Apocrita</taxon>
        <taxon>Ichneumonoidea</taxon>
        <taxon>Braconidae</taxon>
        <taxon>Microgastrinae</taxon>
        <taxon>Cotesia</taxon>
    </lineage>
</organism>